<proteinExistence type="predicted"/>
<dbReference type="PROSITE" id="PS51272">
    <property type="entry name" value="SLH"/>
    <property type="match status" value="2"/>
</dbReference>
<gene>
    <name evidence="3" type="ORF">A2625_03595</name>
</gene>
<dbReference type="Proteomes" id="UP000178724">
    <property type="component" value="Unassembled WGS sequence"/>
</dbReference>
<feature type="domain" description="SLH" evidence="2">
    <location>
        <begin position="419"/>
        <end position="479"/>
    </location>
</feature>
<keyword evidence="1" id="KW-0732">Signal</keyword>
<protein>
    <recommendedName>
        <fullName evidence="2">SLH domain-containing protein</fullName>
    </recommendedName>
</protein>
<accession>A0A1F4Q406</accession>
<evidence type="ECO:0000256" key="1">
    <source>
        <dbReference type="SAM" id="SignalP"/>
    </source>
</evidence>
<dbReference type="InterPro" id="IPR001119">
    <property type="entry name" value="SLH_dom"/>
</dbReference>
<evidence type="ECO:0000313" key="4">
    <source>
        <dbReference type="Proteomes" id="UP000178724"/>
    </source>
</evidence>
<evidence type="ECO:0000313" key="3">
    <source>
        <dbReference type="EMBL" id="OGB90607.1"/>
    </source>
</evidence>
<feature type="domain" description="SLH" evidence="2">
    <location>
        <begin position="355"/>
        <end position="418"/>
    </location>
</feature>
<organism evidence="3 4">
    <name type="scientific">candidate division WOR-1 bacterium RIFCSPHIGHO2_01_FULL_53_15</name>
    <dbReference type="NCBI Taxonomy" id="1802564"/>
    <lineage>
        <taxon>Bacteria</taxon>
        <taxon>Bacillati</taxon>
        <taxon>Saganbacteria</taxon>
    </lineage>
</organism>
<feature type="chain" id="PRO_5009513506" description="SLH domain-containing protein" evidence="1">
    <location>
        <begin position="24"/>
        <end position="546"/>
    </location>
</feature>
<name>A0A1F4Q406_UNCSA</name>
<comment type="caution">
    <text evidence="3">The sequence shown here is derived from an EMBL/GenBank/DDBJ whole genome shotgun (WGS) entry which is preliminary data.</text>
</comment>
<dbReference type="PANTHER" id="PTHR43308:SF5">
    <property type="entry name" value="S-LAYER PROTEIN _ PEPTIDOGLYCAN ENDO-BETA-N-ACETYLGLUCOSAMINIDASE"/>
    <property type="match status" value="1"/>
</dbReference>
<reference evidence="3 4" key="1">
    <citation type="journal article" date="2016" name="Nat. Commun.">
        <title>Thousands of microbial genomes shed light on interconnected biogeochemical processes in an aquifer system.</title>
        <authorList>
            <person name="Anantharaman K."/>
            <person name="Brown C.T."/>
            <person name="Hug L.A."/>
            <person name="Sharon I."/>
            <person name="Castelle C.J."/>
            <person name="Probst A.J."/>
            <person name="Thomas B.C."/>
            <person name="Singh A."/>
            <person name="Wilkins M.J."/>
            <person name="Karaoz U."/>
            <person name="Brodie E.L."/>
            <person name="Williams K.H."/>
            <person name="Hubbard S.S."/>
            <person name="Banfield J.F."/>
        </authorList>
    </citation>
    <scope>NUCLEOTIDE SEQUENCE [LARGE SCALE GENOMIC DNA]</scope>
</reference>
<dbReference type="PANTHER" id="PTHR43308">
    <property type="entry name" value="OUTER MEMBRANE PROTEIN ALPHA-RELATED"/>
    <property type="match status" value="1"/>
</dbReference>
<dbReference type="InterPro" id="IPR051465">
    <property type="entry name" value="Cell_Envelope_Struct_Comp"/>
</dbReference>
<feature type="signal peptide" evidence="1">
    <location>
        <begin position="1"/>
        <end position="23"/>
    </location>
</feature>
<dbReference type="SUPFAM" id="SSF56935">
    <property type="entry name" value="Porins"/>
    <property type="match status" value="1"/>
</dbReference>
<sequence>MRRIIIVCLAALLLFSLAGVLLAEITVAVDPVAAGVGARPLGLGRAFLAETGDPAGIFLNPAGLASLKSFAASSMSGKLLNEYNYTNFSLAFPVRVGVLGLGYVGSGISFVAPAGTFETRGGVRFYPSSSEGAVFAHGSNALLLAYALPLKRAALGAAAKFYFGNLSGPTITDGYYNGFNVDAGLWYAFTPALTVGAALQNFLPGSLGRLRWGDGVEEALSSAVKAGLRFKAMGEGGWRQFRGQNLSLFLDAERPLLLAELPVQFHAGAEWQPVKALDIRFGLDQDAAGQGGTANNLTAGLGLNLENIRFDYAYHRYAPLSVGDSHYFSLTFWLKDHKGEPLPIMYPRPLRRVLKTADFADVNMDYWARQAILELKAAQIALGYPDGKFQPEREISRAEFATLIARGRKLSGAFQLAELPPDVTPDYWAAYYISEVLTAGIMETDEEGDFLPDWPISRAEAVVSLVRFAGLPLGRPLEAPYDDVPGRYPSAREITAAKEAGLLTTFAGGKLFQPDKPLSRAEAAEIVAGTARVRDFIEKFYAYEEE</sequence>
<dbReference type="EMBL" id="METM01000007">
    <property type="protein sequence ID" value="OGB90607.1"/>
    <property type="molecule type" value="Genomic_DNA"/>
</dbReference>
<dbReference type="Pfam" id="PF00395">
    <property type="entry name" value="SLH"/>
    <property type="match status" value="3"/>
</dbReference>
<evidence type="ECO:0000259" key="2">
    <source>
        <dbReference type="PROSITE" id="PS51272"/>
    </source>
</evidence>
<dbReference type="Gene3D" id="2.40.160.60">
    <property type="entry name" value="Outer membrane protein transport protein (OMPP1/FadL/TodX)"/>
    <property type="match status" value="1"/>
</dbReference>
<dbReference type="AlphaFoldDB" id="A0A1F4Q406"/>